<feature type="repeat" description="PPR" evidence="3">
    <location>
        <begin position="183"/>
        <end position="217"/>
    </location>
</feature>
<feature type="repeat" description="PPR" evidence="3">
    <location>
        <begin position="289"/>
        <end position="323"/>
    </location>
</feature>
<feature type="repeat" description="PPR" evidence="3">
    <location>
        <begin position="112"/>
        <end position="146"/>
    </location>
</feature>
<gene>
    <name evidence="4" type="ORF">OLC1_LOCUS12261</name>
</gene>
<feature type="repeat" description="PPR" evidence="3">
    <location>
        <begin position="218"/>
        <end position="252"/>
    </location>
</feature>
<dbReference type="Proteomes" id="UP001161247">
    <property type="component" value="Chromosome 4"/>
</dbReference>
<evidence type="ECO:0000256" key="3">
    <source>
        <dbReference type="PROSITE-ProRule" id="PRU00708"/>
    </source>
</evidence>
<organism evidence="4 5">
    <name type="scientific">Oldenlandia corymbosa var. corymbosa</name>
    <dbReference type="NCBI Taxonomy" id="529605"/>
    <lineage>
        <taxon>Eukaryota</taxon>
        <taxon>Viridiplantae</taxon>
        <taxon>Streptophyta</taxon>
        <taxon>Embryophyta</taxon>
        <taxon>Tracheophyta</taxon>
        <taxon>Spermatophyta</taxon>
        <taxon>Magnoliopsida</taxon>
        <taxon>eudicotyledons</taxon>
        <taxon>Gunneridae</taxon>
        <taxon>Pentapetalae</taxon>
        <taxon>asterids</taxon>
        <taxon>lamiids</taxon>
        <taxon>Gentianales</taxon>
        <taxon>Rubiaceae</taxon>
        <taxon>Rubioideae</taxon>
        <taxon>Spermacoceae</taxon>
        <taxon>Hedyotis-Oldenlandia complex</taxon>
        <taxon>Oldenlandia</taxon>
    </lineage>
</organism>
<keyword evidence="2" id="KW-0677">Repeat</keyword>
<feature type="repeat" description="PPR" evidence="3">
    <location>
        <begin position="324"/>
        <end position="358"/>
    </location>
</feature>
<accession>A0AAV1D611</accession>
<dbReference type="Pfam" id="PF01535">
    <property type="entry name" value="PPR"/>
    <property type="match status" value="1"/>
</dbReference>
<dbReference type="InterPro" id="IPR011990">
    <property type="entry name" value="TPR-like_helical_dom_sf"/>
</dbReference>
<dbReference type="PANTHER" id="PTHR47874">
    <property type="entry name" value="EXPRESSED PROTEIN"/>
    <property type="match status" value="1"/>
</dbReference>
<feature type="repeat" description="PPR" evidence="3">
    <location>
        <begin position="394"/>
        <end position="428"/>
    </location>
</feature>
<name>A0AAV1D611_OLDCO</name>
<protein>
    <submittedName>
        <fullName evidence="4">OLC1v1001437C4</fullName>
    </submittedName>
</protein>
<dbReference type="NCBIfam" id="TIGR00756">
    <property type="entry name" value="PPR"/>
    <property type="match status" value="7"/>
</dbReference>
<dbReference type="InterPro" id="IPR002885">
    <property type="entry name" value="PPR_rpt"/>
</dbReference>
<feature type="repeat" description="PPR" evidence="3">
    <location>
        <begin position="254"/>
        <end position="288"/>
    </location>
</feature>
<evidence type="ECO:0000313" key="5">
    <source>
        <dbReference type="Proteomes" id="UP001161247"/>
    </source>
</evidence>
<comment type="similarity">
    <text evidence="1">Belongs to the PPR family. P subfamily.</text>
</comment>
<dbReference type="Gene3D" id="1.25.40.10">
    <property type="entry name" value="Tetratricopeptide repeat domain"/>
    <property type="match status" value="4"/>
</dbReference>
<dbReference type="PROSITE" id="PS51375">
    <property type="entry name" value="PPR"/>
    <property type="match status" value="8"/>
</dbReference>
<reference evidence="4" key="1">
    <citation type="submission" date="2023-03" db="EMBL/GenBank/DDBJ databases">
        <authorList>
            <person name="Julca I."/>
        </authorList>
    </citation>
    <scope>NUCLEOTIDE SEQUENCE</scope>
</reference>
<dbReference type="InterPro" id="IPR044179">
    <property type="entry name" value="PPR5-like"/>
</dbReference>
<evidence type="ECO:0000256" key="1">
    <source>
        <dbReference type="ARBA" id="ARBA00007626"/>
    </source>
</evidence>
<dbReference type="GO" id="GO:0003729">
    <property type="term" value="F:mRNA binding"/>
    <property type="evidence" value="ECO:0007669"/>
    <property type="project" value="InterPro"/>
</dbReference>
<dbReference type="EMBL" id="OX459121">
    <property type="protein sequence ID" value="CAI9103023.1"/>
    <property type="molecule type" value="Genomic_DNA"/>
</dbReference>
<dbReference type="Pfam" id="PF13041">
    <property type="entry name" value="PPR_2"/>
    <property type="match status" value="4"/>
</dbReference>
<keyword evidence="5" id="KW-1185">Reference proteome</keyword>
<evidence type="ECO:0000256" key="2">
    <source>
        <dbReference type="ARBA" id="ARBA00022737"/>
    </source>
</evidence>
<feature type="repeat" description="PPR" evidence="3">
    <location>
        <begin position="359"/>
        <end position="393"/>
    </location>
</feature>
<sequence length="468" mass="52281">MELQLINPSKMPCFSTHGCIKTKGFSIESAKRESVISSSKGIQRCSDKDLSLILRKEAAVKNIEKKANSSKYNNLSPKAVLDALDEAIQGKQWESALKIFGLLRKQHWYVPKSQTFTKLLVMLGKCRQPGQAGLLFEMMESDGLQPTIDVYTALVGVYGLNGLLEKAFDTVNYMKSVRNCKPDVYTYSILIKCCAKLGQFDMIGDVLAEMSYLGVECSTATYNTIIDGYGKAGLFEEMERTLTEMIGSGACLPDIFTFNAVVGAYGNSGQIEKAESWFDQFQLMGVKPDIMTFNILIKSYGKAGKYRRMGSVLDFMKKRFYSPTIVTYNIVIDTFGKAGNVEKMEEFFLKMKHQGMKPNSITYCSLVNAYSKFGLIDKIDSILRQVENSDVVLDTPFFNCIISAYGQAGDVEKMVELFMAMKDRKCKPDDITFASMIQAYHARGMTEAAQSLERMMITAGDASESQKK</sequence>
<dbReference type="AlphaFoldDB" id="A0AAV1D611"/>
<dbReference type="PANTHER" id="PTHR47874:SF6">
    <property type="entry name" value="PENTATRICOPEPTIDE REPEAT-CONTAINING PROTEIN"/>
    <property type="match status" value="1"/>
</dbReference>
<evidence type="ECO:0000313" key="4">
    <source>
        <dbReference type="EMBL" id="CAI9103023.1"/>
    </source>
</evidence>
<proteinExistence type="inferred from homology"/>